<evidence type="ECO:0008006" key="3">
    <source>
        <dbReference type="Google" id="ProtNLM"/>
    </source>
</evidence>
<dbReference type="Proteomes" id="UP001623660">
    <property type="component" value="Unassembled WGS sequence"/>
</dbReference>
<name>A0ABW8SGS1_9CLOT</name>
<protein>
    <recommendedName>
        <fullName evidence="3">Dipeptidylpeptidase IV N-terminal domain-containing protein</fullName>
    </recommendedName>
</protein>
<comment type="caution">
    <text evidence="1">The sequence shown here is derived from an EMBL/GenBank/DDBJ whole genome shotgun (WGS) entry which is preliminary data.</text>
</comment>
<dbReference type="EMBL" id="JBJHZX010000001">
    <property type="protein sequence ID" value="MFL0194070.1"/>
    <property type="molecule type" value="Genomic_DNA"/>
</dbReference>
<dbReference type="SUPFAM" id="SSF82171">
    <property type="entry name" value="DPP6 N-terminal domain-like"/>
    <property type="match status" value="1"/>
</dbReference>
<dbReference type="RefSeq" id="WP_406790193.1">
    <property type="nucleotide sequence ID" value="NZ_JBJHZX010000001.1"/>
</dbReference>
<accession>A0ABW8SGS1</accession>
<proteinExistence type="predicted"/>
<gene>
    <name evidence="1" type="ORF">ACJDU8_00475</name>
</gene>
<reference evidence="1 2" key="1">
    <citation type="submission" date="2024-11" db="EMBL/GenBank/DDBJ databases">
        <authorList>
            <person name="Heng Y.C."/>
            <person name="Lim A.C.H."/>
            <person name="Lee J.K.Y."/>
            <person name="Kittelmann S."/>
        </authorList>
    </citation>
    <scope>NUCLEOTIDE SEQUENCE [LARGE SCALE GENOMIC DNA]</scope>
    <source>
        <strain evidence="1 2">WILCCON 0269</strain>
    </source>
</reference>
<evidence type="ECO:0000313" key="2">
    <source>
        <dbReference type="Proteomes" id="UP001623660"/>
    </source>
</evidence>
<evidence type="ECO:0000313" key="1">
    <source>
        <dbReference type="EMBL" id="MFL0194070.1"/>
    </source>
</evidence>
<sequence>MVSKKILFVVLAVGVAGGISTFELTQHTLAKSTQDIKVMEYKPSAKVNENGYQIDKYQNIESVAWINENEVLTLTRKSEFKNADSIRTIRYCSIYNLNTKSSKDFKNVDIDEFLGVSPDKKYVLYAEARNIPKIESQEWKDALASGDLLHKNVKLLNLSTGEITDINTEKLNSDAQFIWVSNNKILGNYFTHWTVIDTTGKVYVDGSYNAEKYDNAWISGVDDIKDLGSSVEGKFYYTQNKNGEEGVKVCSMDVKTKEIKDIYANKYSLHADKKGKTIIMDNYNNNGDAVDGVYVNRTFGALVMNESGKVLQDIELPKGRITSGSLTSDYVLSPDGSKAVYVERNMDKNNQTSLNNNNLDVDIKVIDTKTGDTKEIVKASNLKDKNEENNYITIKIKDKDGNIKEKKVTREPCISNISWDSTSTSLSFTYGSSIDSLNKNNISTYIVTFDR</sequence>
<keyword evidence="2" id="KW-1185">Reference proteome</keyword>
<organism evidence="1 2">
    <name type="scientific">Candidatus Clostridium eludens</name>
    <dbReference type="NCBI Taxonomy" id="3381663"/>
    <lineage>
        <taxon>Bacteria</taxon>
        <taxon>Bacillati</taxon>
        <taxon>Bacillota</taxon>
        <taxon>Clostridia</taxon>
        <taxon>Eubacteriales</taxon>
        <taxon>Clostridiaceae</taxon>
        <taxon>Clostridium</taxon>
    </lineage>
</organism>